<protein>
    <submittedName>
        <fullName evidence="7">PAS domain S-box/diguanylate cyclase (GGDEF) domain</fullName>
    </submittedName>
</protein>
<sequence>MLKRLSNFVQRQTVVVVCTLIVLTVMTISLQSLLGRGHERALTEQSLTSATLVYAIEDSVVRATQAAVGALETLAANVLERPPNTLAILKDRLLRSLPQLRSVDFVPLAKAKVCTQRVSNMETLFLPPHPGRFWGDTINMVELSYWPICVPYRLQGEIVGYVIGSVNLNYYKSLFQSVVSSHREASMYLFTGEVVLGDADALNDQRREQIMARSWGEVREQNEKGHYLDSYRATSFYPLVISLRSYNEDALANWQNDAQVVRTIFSILAFVLVLMLVMYLMFQHKRDKIQGDNFLLSMAIRSAANAIFITDPKGHIEWVNDAFASLTGYSLKEVRGHTPRILNSGVHERPFFQSLWQTICQGQSWRSELVNRHKDGHLITVEQTITPILDSKGQVEYFIAVHEDITVRKKAEQQVLYMAQHDDLTGLANRRYFEQCLEECVSNRHYGAIALMFIDLDRFKEINDTLGHDAGDVLLKRVAKKLRALMPEDALLSRLGGDEFALFIHPAMQESQIHYLAQSIVNAIAQPFEYKETTFSVSCSIGVALHDIAEIDASSLLRQADLAMYRAKHSGKNTYRFFDDSMDESMQRRVSIQRNLEQALTDPEQLMLYYQPQIDSQTGAAYGAEVLLRWYRQGEWISPALFIPIAEDSGQIVELGRWIIDTALRQLADWRSRHVQVGKLSINLSAVQLSNSDVALELITTMKRYGIPYNAVAVEFTETTLMVRSAQLERNLQTLRQHNISIAIDDFGTGYCSLSYLRELEANYLKIDQSFIRGIGVNESDEHIISATIAMAKGLRMKVIAEGVETENQISYLTNLDCEYLQGFGFARPMSAANLESWLAQDRHTQTLLGGHAVKTV</sequence>
<dbReference type="FunFam" id="3.30.70.270:FF:000001">
    <property type="entry name" value="Diguanylate cyclase domain protein"/>
    <property type="match status" value="1"/>
</dbReference>
<dbReference type="CDD" id="cd01949">
    <property type="entry name" value="GGDEF"/>
    <property type="match status" value="1"/>
</dbReference>
<dbReference type="PROSITE" id="PS50887">
    <property type="entry name" value="GGDEF"/>
    <property type="match status" value="1"/>
</dbReference>
<proteinExistence type="predicted"/>
<accession>A0A0K6IQV8</accession>
<dbReference type="PROSITE" id="PS50112">
    <property type="entry name" value="PAS"/>
    <property type="match status" value="1"/>
</dbReference>
<feature type="transmembrane region" description="Helical" evidence="2">
    <location>
        <begin position="263"/>
        <end position="282"/>
    </location>
</feature>
<feature type="domain" description="PAC" evidence="4">
    <location>
        <begin position="363"/>
        <end position="417"/>
    </location>
</feature>
<feature type="domain" description="EAL" evidence="5">
    <location>
        <begin position="589"/>
        <end position="843"/>
    </location>
</feature>
<dbReference type="SMART" id="SM00091">
    <property type="entry name" value="PAS"/>
    <property type="match status" value="1"/>
</dbReference>
<evidence type="ECO:0000313" key="7">
    <source>
        <dbReference type="EMBL" id="CUB05486.1"/>
    </source>
</evidence>
<dbReference type="Proteomes" id="UP000182769">
    <property type="component" value="Unassembled WGS sequence"/>
</dbReference>
<dbReference type="OrthoDB" id="8416215at2"/>
<dbReference type="GO" id="GO:0003824">
    <property type="term" value="F:catalytic activity"/>
    <property type="evidence" value="ECO:0007669"/>
    <property type="project" value="UniProtKB-ARBA"/>
</dbReference>
<dbReference type="InterPro" id="IPR001633">
    <property type="entry name" value="EAL_dom"/>
</dbReference>
<dbReference type="STRING" id="1137284.GCA_001418205_03015"/>
<comment type="cofactor">
    <cofactor evidence="1">
        <name>Mg(2+)</name>
        <dbReference type="ChEBI" id="CHEBI:18420"/>
    </cofactor>
</comment>
<dbReference type="SUPFAM" id="SSF141868">
    <property type="entry name" value="EAL domain-like"/>
    <property type="match status" value="1"/>
</dbReference>
<dbReference type="InterPro" id="IPR035919">
    <property type="entry name" value="EAL_sf"/>
</dbReference>
<dbReference type="AlphaFoldDB" id="A0A0K6IQV8"/>
<evidence type="ECO:0000259" key="6">
    <source>
        <dbReference type="PROSITE" id="PS50887"/>
    </source>
</evidence>
<dbReference type="Gene3D" id="3.30.450.20">
    <property type="entry name" value="PAS domain"/>
    <property type="match status" value="1"/>
</dbReference>
<evidence type="ECO:0000259" key="5">
    <source>
        <dbReference type="PROSITE" id="PS50883"/>
    </source>
</evidence>
<keyword evidence="2" id="KW-0812">Transmembrane</keyword>
<dbReference type="SMART" id="SM00267">
    <property type="entry name" value="GGDEF"/>
    <property type="match status" value="1"/>
</dbReference>
<dbReference type="NCBIfam" id="TIGR00229">
    <property type="entry name" value="sensory_box"/>
    <property type="match status" value="1"/>
</dbReference>
<keyword evidence="8" id="KW-1185">Reference proteome</keyword>
<evidence type="ECO:0000259" key="4">
    <source>
        <dbReference type="PROSITE" id="PS50113"/>
    </source>
</evidence>
<dbReference type="InterPro" id="IPR000700">
    <property type="entry name" value="PAS-assoc_C"/>
</dbReference>
<dbReference type="PANTHER" id="PTHR44757:SF2">
    <property type="entry name" value="BIOFILM ARCHITECTURE MAINTENANCE PROTEIN MBAA"/>
    <property type="match status" value="1"/>
</dbReference>
<dbReference type="CDD" id="cd01948">
    <property type="entry name" value="EAL"/>
    <property type="match status" value="1"/>
</dbReference>
<dbReference type="InterPro" id="IPR035965">
    <property type="entry name" value="PAS-like_dom_sf"/>
</dbReference>
<feature type="domain" description="GGDEF" evidence="6">
    <location>
        <begin position="447"/>
        <end position="580"/>
    </location>
</feature>
<dbReference type="InterPro" id="IPR029787">
    <property type="entry name" value="Nucleotide_cyclase"/>
</dbReference>
<dbReference type="NCBIfam" id="TIGR00254">
    <property type="entry name" value="GGDEF"/>
    <property type="match status" value="1"/>
</dbReference>
<dbReference type="Pfam" id="PF13426">
    <property type="entry name" value="PAS_9"/>
    <property type="match status" value="1"/>
</dbReference>
<dbReference type="SUPFAM" id="SSF55785">
    <property type="entry name" value="PYP-like sensor domain (PAS domain)"/>
    <property type="match status" value="1"/>
</dbReference>
<feature type="domain" description="PAS" evidence="3">
    <location>
        <begin position="292"/>
        <end position="338"/>
    </location>
</feature>
<dbReference type="RefSeq" id="WP_055464060.1">
    <property type="nucleotide sequence ID" value="NZ_CYHG01000011.1"/>
</dbReference>
<keyword evidence="2" id="KW-0472">Membrane</keyword>
<dbReference type="InterPro" id="IPR000014">
    <property type="entry name" value="PAS"/>
</dbReference>
<dbReference type="Pfam" id="PF00563">
    <property type="entry name" value="EAL"/>
    <property type="match status" value="1"/>
</dbReference>
<dbReference type="Gene3D" id="3.30.70.270">
    <property type="match status" value="1"/>
</dbReference>
<evidence type="ECO:0000313" key="8">
    <source>
        <dbReference type="Proteomes" id="UP000182769"/>
    </source>
</evidence>
<organism evidence="7 8">
    <name type="scientific">Marinomonas fungiae</name>
    <dbReference type="NCBI Taxonomy" id="1137284"/>
    <lineage>
        <taxon>Bacteria</taxon>
        <taxon>Pseudomonadati</taxon>
        <taxon>Pseudomonadota</taxon>
        <taxon>Gammaproteobacteria</taxon>
        <taxon>Oceanospirillales</taxon>
        <taxon>Oceanospirillaceae</taxon>
        <taxon>Marinomonas</taxon>
    </lineage>
</organism>
<evidence type="ECO:0000259" key="3">
    <source>
        <dbReference type="PROSITE" id="PS50112"/>
    </source>
</evidence>
<dbReference type="Pfam" id="PF00990">
    <property type="entry name" value="GGDEF"/>
    <property type="match status" value="1"/>
</dbReference>
<dbReference type="PANTHER" id="PTHR44757">
    <property type="entry name" value="DIGUANYLATE CYCLASE DGCP"/>
    <property type="match status" value="1"/>
</dbReference>
<reference evidence="8" key="1">
    <citation type="submission" date="2015-08" db="EMBL/GenBank/DDBJ databases">
        <authorList>
            <person name="Varghese N."/>
        </authorList>
    </citation>
    <scope>NUCLEOTIDE SEQUENCE [LARGE SCALE GENOMIC DNA]</scope>
    <source>
        <strain evidence="8">JCM 18476</strain>
    </source>
</reference>
<dbReference type="EMBL" id="CYHG01000011">
    <property type="protein sequence ID" value="CUB05486.1"/>
    <property type="molecule type" value="Genomic_DNA"/>
</dbReference>
<dbReference type="CDD" id="cd00130">
    <property type="entry name" value="PAS"/>
    <property type="match status" value="1"/>
</dbReference>
<keyword evidence="2" id="KW-1133">Transmembrane helix</keyword>
<evidence type="ECO:0000256" key="2">
    <source>
        <dbReference type="SAM" id="Phobius"/>
    </source>
</evidence>
<evidence type="ECO:0000256" key="1">
    <source>
        <dbReference type="ARBA" id="ARBA00001946"/>
    </source>
</evidence>
<dbReference type="PROSITE" id="PS50883">
    <property type="entry name" value="EAL"/>
    <property type="match status" value="1"/>
</dbReference>
<dbReference type="SUPFAM" id="SSF55073">
    <property type="entry name" value="Nucleotide cyclase"/>
    <property type="match status" value="1"/>
</dbReference>
<gene>
    <name evidence="7" type="ORF">Ga0061065_11175</name>
</gene>
<dbReference type="InterPro" id="IPR000160">
    <property type="entry name" value="GGDEF_dom"/>
</dbReference>
<dbReference type="Gene3D" id="3.20.20.450">
    <property type="entry name" value="EAL domain"/>
    <property type="match status" value="1"/>
</dbReference>
<dbReference type="PROSITE" id="PS50113">
    <property type="entry name" value="PAC"/>
    <property type="match status" value="1"/>
</dbReference>
<dbReference type="InterPro" id="IPR001610">
    <property type="entry name" value="PAC"/>
</dbReference>
<dbReference type="InterPro" id="IPR043128">
    <property type="entry name" value="Rev_trsase/Diguanyl_cyclase"/>
</dbReference>
<feature type="transmembrane region" description="Helical" evidence="2">
    <location>
        <begin position="12"/>
        <end position="34"/>
    </location>
</feature>
<dbReference type="SMART" id="SM00052">
    <property type="entry name" value="EAL"/>
    <property type="match status" value="1"/>
</dbReference>
<dbReference type="InterPro" id="IPR052155">
    <property type="entry name" value="Biofilm_reg_signaling"/>
</dbReference>
<dbReference type="SMART" id="SM00086">
    <property type="entry name" value="PAC"/>
    <property type="match status" value="1"/>
</dbReference>
<name>A0A0K6IQV8_9GAMM</name>